<feature type="transmembrane region" description="Helical" evidence="1">
    <location>
        <begin position="313"/>
        <end position="336"/>
    </location>
</feature>
<feature type="transmembrane region" description="Helical" evidence="1">
    <location>
        <begin position="202"/>
        <end position="222"/>
    </location>
</feature>
<feature type="transmembrane region" description="Helical" evidence="1">
    <location>
        <begin position="81"/>
        <end position="102"/>
    </location>
</feature>
<evidence type="ECO:0000313" key="3">
    <source>
        <dbReference type="Proteomes" id="UP001589797"/>
    </source>
</evidence>
<keyword evidence="3" id="KW-1185">Reference proteome</keyword>
<feature type="transmembrane region" description="Helical" evidence="1">
    <location>
        <begin position="114"/>
        <end position="134"/>
    </location>
</feature>
<protein>
    <submittedName>
        <fullName evidence="2">Uncharacterized protein</fullName>
    </submittedName>
</protein>
<reference evidence="2 3" key="1">
    <citation type="submission" date="2024-09" db="EMBL/GenBank/DDBJ databases">
        <authorList>
            <person name="Sun Q."/>
            <person name="Mori K."/>
        </authorList>
    </citation>
    <scope>NUCLEOTIDE SEQUENCE [LARGE SCALE GENOMIC DNA]</scope>
    <source>
        <strain evidence="2 3">CCM 7650</strain>
    </source>
</reference>
<sequence length="470" mass="53722">MSRIILIILLIGIVLFQIPGEKVPINEGTMGHGLFFRQVAIEFVDVIDRDSYNIWQLQHIMPFALVHVVYVVLGFDLEPDTLMSGMLIINLLFLGLTVYWFFRITKKLRLSSELEALAFVLVFFNFFILKDTWYHPFTTEMAAMMIGMGQVNYFVRYEKSKLFLVSLVGAFVSPFLLPIGLCLWVFPGDKLELYTGEKPKTVFPVIATLLLMFLLIGLANWAGVLDGSSSEISWFFLSLVSMMIFLLWVMMQNTVDWVKSWKMLSHKLKPVKIMSFFGVLLAASLLLFLLSGSNSNVSLRSLFQAFIKGLLNYPLDFITGHLMYYGLLVVTALVFMSRIIKEAALLGIGFTLAMVLMLFFALHPNSTTMVPFLPLLVLALVKGIRRYKLQWKEVLIAGGINLLLSMFWVRINVPGVEEAMLEGIKDSFPVQRYWMHFGHVQSLPVYGVVLVIGIVLFWGVEMRRRRYVRL</sequence>
<comment type="caution">
    <text evidence="2">The sequence shown here is derived from an EMBL/GenBank/DDBJ whole genome shotgun (WGS) entry which is preliminary data.</text>
</comment>
<feature type="transmembrane region" description="Helical" evidence="1">
    <location>
        <begin position="343"/>
        <end position="362"/>
    </location>
</feature>
<keyword evidence="1" id="KW-0472">Membrane</keyword>
<feature type="transmembrane region" description="Helical" evidence="1">
    <location>
        <begin position="368"/>
        <end position="385"/>
    </location>
</feature>
<gene>
    <name evidence="2" type="ORF">ACFFIP_18955</name>
</gene>
<name>A0ABV6FY10_9BACT</name>
<keyword evidence="1" id="KW-0812">Transmembrane</keyword>
<organism evidence="2 3">
    <name type="scientific">Fontibacter flavus</name>
    <dbReference type="NCBI Taxonomy" id="654838"/>
    <lineage>
        <taxon>Bacteria</taxon>
        <taxon>Pseudomonadati</taxon>
        <taxon>Bacteroidota</taxon>
        <taxon>Cytophagia</taxon>
        <taxon>Cytophagales</taxon>
        <taxon>Cyclobacteriaceae</taxon>
        <taxon>Fontibacter</taxon>
    </lineage>
</organism>
<dbReference type="EMBL" id="JBHLWI010000087">
    <property type="protein sequence ID" value="MFC0264775.1"/>
    <property type="molecule type" value="Genomic_DNA"/>
</dbReference>
<dbReference type="RefSeq" id="WP_382389361.1">
    <property type="nucleotide sequence ID" value="NZ_JBHLWI010000087.1"/>
</dbReference>
<proteinExistence type="predicted"/>
<evidence type="ECO:0000256" key="1">
    <source>
        <dbReference type="SAM" id="Phobius"/>
    </source>
</evidence>
<feature type="transmembrane region" description="Helical" evidence="1">
    <location>
        <begin position="271"/>
        <end position="293"/>
    </location>
</feature>
<evidence type="ECO:0000313" key="2">
    <source>
        <dbReference type="EMBL" id="MFC0264775.1"/>
    </source>
</evidence>
<feature type="transmembrane region" description="Helical" evidence="1">
    <location>
        <begin position="443"/>
        <end position="460"/>
    </location>
</feature>
<accession>A0ABV6FY10</accession>
<feature type="transmembrane region" description="Helical" evidence="1">
    <location>
        <begin position="394"/>
        <end position="411"/>
    </location>
</feature>
<keyword evidence="1" id="KW-1133">Transmembrane helix</keyword>
<dbReference type="Proteomes" id="UP001589797">
    <property type="component" value="Unassembled WGS sequence"/>
</dbReference>
<feature type="transmembrane region" description="Helical" evidence="1">
    <location>
        <begin position="162"/>
        <end position="186"/>
    </location>
</feature>
<feature type="transmembrane region" description="Helical" evidence="1">
    <location>
        <begin position="234"/>
        <end position="251"/>
    </location>
</feature>